<dbReference type="EMBL" id="JAUEDM010000002">
    <property type="protein sequence ID" value="KAK3325015.1"/>
    <property type="molecule type" value="Genomic_DNA"/>
</dbReference>
<reference evidence="5" key="2">
    <citation type="submission" date="2023-06" db="EMBL/GenBank/DDBJ databases">
        <authorList>
            <consortium name="Lawrence Berkeley National Laboratory"/>
            <person name="Haridas S."/>
            <person name="Hensen N."/>
            <person name="Bonometti L."/>
            <person name="Westerberg I."/>
            <person name="Brannstrom I.O."/>
            <person name="Guillou S."/>
            <person name="Cros-Aarteil S."/>
            <person name="Calhoun S."/>
            <person name="Kuo A."/>
            <person name="Mondo S."/>
            <person name="Pangilinan J."/>
            <person name="Riley R."/>
            <person name="Labutti K."/>
            <person name="Andreopoulos B."/>
            <person name="Lipzen A."/>
            <person name="Chen C."/>
            <person name="Yanf M."/>
            <person name="Daum C."/>
            <person name="Ng V."/>
            <person name="Clum A."/>
            <person name="Steindorff A."/>
            <person name="Ohm R."/>
            <person name="Martin F."/>
            <person name="Silar P."/>
            <person name="Natvig D."/>
            <person name="Lalanne C."/>
            <person name="Gautier V."/>
            <person name="Ament-Velasquez S.L."/>
            <person name="Kruys A."/>
            <person name="Hutchinson M.I."/>
            <person name="Powell A.J."/>
            <person name="Barry K."/>
            <person name="Miller A.N."/>
            <person name="Grigoriev I.V."/>
            <person name="Debuchy R."/>
            <person name="Gladieux P."/>
            <person name="Thoren M.H."/>
            <person name="Johannesson H."/>
        </authorList>
    </citation>
    <scope>NUCLEOTIDE SEQUENCE</scope>
    <source>
        <strain evidence="5">CBS 118394</strain>
    </source>
</reference>
<keyword evidence="6" id="KW-1185">Reference proteome</keyword>
<reference evidence="5" key="1">
    <citation type="journal article" date="2023" name="Mol. Phylogenet. Evol.">
        <title>Genome-scale phylogeny and comparative genomics of the fungal order Sordariales.</title>
        <authorList>
            <person name="Hensen N."/>
            <person name="Bonometti L."/>
            <person name="Westerberg I."/>
            <person name="Brannstrom I.O."/>
            <person name="Guillou S."/>
            <person name="Cros-Aarteil S."/>
            <person name="Calhoun S."/>
            <person name="Haridas S."/>
            <person name="Kuo A."/>
            <person name="Mondo S."/>
            <person name="Pangilinan J."/>
            <person name="Riley R."/>
            <person name="LaButti K."/>
            <person name="Andreopoulos B."/>
            <person name="Lipzen A."/>
            <person name="Chen C."/>
            <person name="Yan M."/>
            <person name="Daum C."/>
            <person name="Ng V."/>
            <person name="Clum A."/>
            <person name="Steindorff A."/>
            <person name="Ohm R.A."/>
            <person name="Martin F."/>
            <person name="Silar P."/>
            <person name="Natvig D.O."/>
            <person name="Lalanne C."/>
            <person name="Gautier V."/>
            <person name="Ament-Velasquez S.L."/>
            <person name="Kruys A."/>
            <person name="Hutchinson M.I."/>
            <person name="Powell A.J."/>
            <person name="Barry K."/>
            <person name="Miller A.N."/>
            <person name="Grigoriev I.V."/>
            <person name="Debuchy R."/>
            <person name="Gladieux P."/>
            <person name="Hiltunen Thoren M."/>
            <person name="Johannesson H."/>
        </authorList>
    </citation>
    <scope>NUCLEOTIDE SEQUENCE</scope>
    <source>
        <strain evidence="5">CBS 118394</strain>
    </source>
</reference>
<proteinExistence type="predicted"/>
<feature type="repeat" description="WD" evidence="3">
    <location>
        <begin position="235"/>
        <end position="269"/>
    </location>
</feature>
<evidence type="ECO:0000256" key="4">
    <source>
        <dbReference type="SAM" id="MobiDB-lite"/>
    </source>
</evidence>
<dbReference type="PANTHER" id="PTHR44019:SF8">
    <property type="entry name" value="POC1 CENTRIOLAR PROTEIN HOMOLOG"/>
    <property type="match status" value="1"/>
</dbReference>
<dbReference type="PROSITE" id="PS50294">
    <property type="entry name" value="WD_REPEATS_REGION"/>
    <property type="match status" value="1"/>
</dbReference>
<evidence type="ECO:0000256" key="1">
    <source>
        <dbReference type="ARBA" id="ARBA00022574"/>
    </source>
</evidence>
<dbReference type="PROSITE" id="PS50082">
    <property type="entry name" value="WD_REPEATS_2"/>
    <property type="match status" value="1"/>
</dbReference>
<gene>
    <name evidence="5" type="ORF">B0H66DRAFT_529066</name>
</gene>
<feature type="compositionally biased region" description="Acidic residues" evidence="4">
    <location>
        <begin position="485"/>
        <end position="499"/>
    </location>
</feature>
<dbReference type="PROSITE" id="PS00678">
    <property type="entry name" value="WD_REPEATS_1"/>
    <property type="match status" value="1"/>
</dbReference>
<dbReference type="Pfam" id="PF00400">
    <property type="entry name" value="WD40"/>
    <property type="match status" value="3"/>
</dbReference>
<dbReference type="AlphaFoldDB" id="A0AAE0IH34"/>
<accession>A0AAE0IH34</accession>
<dbReference type="SMART" id="SM00320">
    <property type="entry name" value="WD40"/>
    <property type="match status" value="6"/>
</dbReference>
<evidence type="ECO:0000256" key="3">
    <source>
        <dbReference type="PROSITE-ProRule" id="PRU00221"/>
    </source>
</evidence>
<name>A0AAE0IH34_9PEZI</name>
<evidence type="ECO:0000313" key="5">
    <source>
        <dbReference type="EMBL" id="KAK3325015.1"/>
    </source>
</evidence>
<dbReference type="Gene3D" id="2.130.10.10">
    <property type="entry name" value="YVTN repeat-like/Quinoprotein amine dehydrogenase"/>
    <property type="match status" value="3"/>
</dbReference>
<dbReference type="SUPFAM" id="SSF50978">
    <property type="entry name" value="WD40 repeat-like"/>
    <property type="match status" value="1"/>
</dbReference>
<evidence type="ECO:0000256" key="2">
    <source>
        <dbReference type="ARBA" id="ARBA00022737"/>
    </source>
</evidence>
<sequence>MQPALDSHVAHLAEKLTRDDRDGGELCRYITKALLARYEGNFLWPNLACRVVQVSFERRDAVADWIAYMPTGVTELYKYVVTNMLETLLIAGNVYCKTEFMQEKAKWEAKDIHSYNTRKCLAWLSGSLGTRAVAVADLSPADHYATSHWLYHLTQVDFTRRAVLSEVNEFLIKYFLQWLEVMMPSDKTPRDDGEGAAELLHVNEITSSQWLPEPPKVRQHSSSIILEGNIDTGDVRSCVYSPDGSRIASASNDGTLRIWDVYTGEMQHIIMTGQRWVYKVQFSNDGGRHLAALDESCIKIWNANMAVLEKTLQVSDFADGGDSDPPRYYWSFSRDMAFSEDGTRLAGITGMNTVGVWKILSYEPVKAWCAPRQDAQTSATCSRIWDMRIPDNLQVSAGLCEDITVGLWNAGDAVDDAAGTEERTATPVERRTIKEHTNPISMVSFSPDGQLWHQCRKMGKYVFGMVVASALKDGLVHVWDLTEEDYSDHDDDGNNDEVNDNGNGGTAESKAGVDEETTKLPIRVFEAGWVRSVAFSAKDGYLVSGGSKGIIILWKMECEANAHGNSSVDNSYKTFKANGSVSGHAFMPGPGKRIISSSASNIQIWDIRTGACSRVVKTEVSFVSLQFHPGDHEPSWILTENRCHLSRRAGIP</sequence>
<dbReference type="InterPro" id="IPR036322">
    <property type="entry name" value="WD40_repeat_dom_sf"/>
</dbReference>
<evidence type="ECO:0000313" key="6">
    <source>
        <dbReference type="Proteomes" id="UP001283341"/>
    </source>
</evidence>
<dbReference type="InterPro" id="IPR001680">
    <property type="entry name" value="WD40_rpt"/>
</dbReference>
<comment type="caution">
    <text evidence="5">The sequence shown here is derived from an EMBL/GenBank/DDBJ whole genome shotgun (WGS) entry which is preliminary data.</text>
</comment>
<feature type="region of interest" description="Disordered" evidence="4">
    <location>
        <begin position="485"/>
        <end position="514"/>
    </location>
</feature>
<keyword evidence="2" id="KW-0677">Repeat</keyword>
<organism evidence="5 6">
    <name type="scientific">Apodospora peruviana</name>
    <dbReference type="NCBI Taxonomy" id="516989"/>
    <lineage>
        <taxon>Eukaryota</taxon>
        <taxon>Fungi</taxon>
        <taxon>Dikarya</taxon>
        <taxon>Ascomycota</taxon>
        <taxon>Pezizomycotina</taxon>
        <taxon>Sordariomycetes</taxon>
        <taxon>Sordariomycetidae</taxon>
        <taxon>Sordariales</taxon>
        <taxon>Lasiosphaeriaceae</taxon>
        <taxon>Apodospora</taxon>
    </lineage>
</organism>
<dbReference type="Proteomes" id="UP001283341">
    <property type="component" value="Unassembled WGS sequence"/>
</dbReference>
<dbReference type="InterPro" id="IPR019775">
    <property type="entry name" value="WD40_repeat_CS"/>
</dbReference>
<keyword evidence="1 3" id="KW-0853">WD repeat</keyword>
<dbReference type="InterPro" id="IPR050505">
    <property type="entry name" value="WDR55/POC1"/>
</dbReference>
<dbReference type="PANTHER" id="PTHR44019">
    <property type="entry name" value="WD REPEAT-CONTAINING PROTEIN 55"/>
    <property type="match status" value="1"/>
</dbReference>
<dbReference type="InterPro" id="IPR015943">
    <property type="entry name" value="WD40/YVTN_repeat-like_dom_sf"/>
</dbReference>
<protein>
    <submittedName>
        <fullName evidence="5">WD40-repeat-containing domain protein</fullName>
    </submittedName>
</protein>